<protein>
    <recommendedName>
        <fullName evidence="1">Transposase IS116/IS110/IS902 C-terminal domain-containing protein</fullName>
    </recommendedName>
</protein>
<dbReference type="InterPro" id="IPR003346">
    <property type="entry name" value="Transposase_20"/>
</dbReference>
<dbReference type="Proteomes" id="UP000494363">
    <property type="component" value="Unassembled WGS sequence"/>
</dbReference>
<evidence type="ECO:0000313" key="2">
    <source>
        <dbReference type="EMBL" id="CAB3773858.1"/>
    </source>
</evidence>
<keyword evidence="3" id="KW-1185">Reference proteome</keyword>
<dbReference type="EMBL" id="CADIKH010000088">
    <property type="protein sequence ID" value="CAB3773858.1"/>
    <property type="molecule type" value="Genomic_DNA"/>
</dbReference>
<organism evidence="2 3">
    <name type="scientific">Paraburkholderia humisilvae</name>
    <dbReference type="NCBI Taxonomy" id="627669"/>
    <lineage>
        <taxon>Bacteria</taxon>
        <taxon>Pseudomonadati</taxon>
        <taxon>Pseudomonadota</taxon>
        <taxon>Betaproteobacteria</taxon>
        <taxon>Burkholderiales</taxon>
        <taxon>Burkholderiaceae</taxon>
        <taxon>Paraburkholderia</taxon>
    </lineage>
</organism>
<dbReference type="GO" id="GO:0004803">
    <property type="term" value="F:transposase activity"/>
    <property type="evidence" value="ECO:0007669"/>
    <property type="project" value="InterPro"/>
</dbReference>
<proteinExistence type="predicted"/>
<dbReference type="GO" id="GO:0006313">
    <property type="term" value="P:DNA transposition"/>
    <property type="evidence" value="ECO:0007669"/>
    <property type="project" value="InterPro"/>
</dbReference>
<sequence length="108" mass="11642">MHPPDDVPLALKASAAVIAIPSSQIAILEKRLLEKVKLRTDYNLLISAPGIGQILATAIILEIATIGRFASVGDFASYARCVDSQRKHRTHKKGEGNMGHDCAPEHCV</sequence>
<evidence type="ECO:0000313" key="3">
    <source>
        <dbReference type="Proteomes" id="UP000494363"/>
    </source>
</evidence>
<dbReference type="AlphaFoldDB" id="A0A6J5F4X0"/>
<dbReference type="Pfam" id="PF02371">
    <property type="entry name" value="Transposase_20"/>
    <property type="match status" value="1"/>
</dbReference>
<evidence type="ECO:0000259" key="1">
    <source>
        <dbReference type="Pfam" id="PF02371"/>
    </source>
</evidence>
<gene>
    <name evidence="2" type="ORF">LMG29542_07474</name>
</gene>
<name>A0A6J5F4X0_9BURK</name>
<accession>A0A6J5F4X0</accession>
<feature type="domain" description="Transposase IS116/IS110/IS902 C-terminal" evidence="1">
    <location>
        <begin position="43"/>
        <end position="85"/>
    </location>
</feature>
<reference evidence="2 3" key="1">
    <citation type="submission" date="2020-04" db="EMBL/GenBank/DDBJ databases">
        <authorList>
            <person name="De Canck E."/>
        </authorList>
    </citation>
    <scope>NUCLEOTIDE SEQUENCE [LARGE SCALE GENOMIC DNA]</scope>
    <source>
        <strain evidence="2 3">LMG 29542</strain>
    </source>
</reference>
<dbReference type="GO" id="GO:0003677">
    <property type="term" value="F:DNA binding"/>
    <property type="evidence" value="ECO:0007669"/>
    <property type="project" value="InterPro"/>
</dbReference>
<dbReference type="RefSeq" id="WP_175232770.1">
    <property type="nucleotide sequence ID" value="NZ_CADIKH010000088.1"/>
</dbReference>